<evidence type="ECO:0000313" key="2">
    <source>
        <dbReference type="EMBL" id="KAJ3490709.1"/>
    </source>
</evidence>
<organism evidence="2 3">
    <name type="scientific">Agrocybe chaxingu</name>
    <dbReference type="NCBI Taxonomy" id="84603"/>
    <lineage>
        <taxon>Eukaryota</taxon>
        <taxon>Fungi</taxon>
        <taxon>Dikarya</taxon>
        <taxon>Basidiomycota</taxon>
        <taxon>Agaricomycotina</taxon>
        <taxon>Agaricomycetes</taxon>
        <taxon>Agaricomycetidae</taxon>
        <taxon>Agaricales</taxon>
        <taxon>Agaricineae</taxon>
        <taxon>Strophariaceae</taxon>
        <taxon>Agrocybe</taxon>
    </lineage>
</organism>
<dbReference type="AlphaFoldDB" id="A0A9W8MRN3"/>
<evidence type="ECO:0000256" key="1">
    <source>
        <dbReference type="SAM" id="MobiDB-lite"/>
    </source>
</evidence>
<gene>
    <name evidence="2" type="ORF">NLJ89_g11409</name>
</gene>
<accession>A0A9W8MRN3</accession>
<feature type="compositionally biased region" description="Basic and acidic residues" evidence="1">
    <location>
        <begin position="134"/>
        <end position="147"/>
    </location>
</feature>
<feature type="region of interest" description="Disordered" evidence="1">
    <location>
        <begin position="60"/>
        <end position="84"/>
    </location>
</feature>
<dbReference type="EMBL" id="JANKHO010002600">
    <property type="protein sequence ID" value="KAJ3490709.1"/>
    <property type="molecule type" value="Genomic_DNA"/>
</dbReference>
<proteinExistence type="predicted"/>
<feature type="compositionally biased region" description="Basic and acidic residues" evidence="1">
    <location>
        <begin position="69"/>
        <end position="80"/>
    </location>
</feature>
<protein>
    <submittedName>
        <fullName evidence="2">Uncharacterized protein</fullName>
    </submittedName>
</protein>
<dbReference type="Proteomes" id="UP001148786">
    <property type="component" value="Unassembled WGS sequence"/>
</dbReference>
<feature type="region of interest" description="Disordered" evidence="1">
    <location>
        <begin position="117"/>
        <end position="156"/>
    </location>
</feature>
<evidence type="ECO:0000313" key="3">
    <source>
        <dbReference type="Proteomes" id="UP001148786"/>
    </source>
</evidence>
<comment type="caution">
    <text evidence="2">The sequence shown here is derived from an EMBL/GenBank/DDBJ whole genome shotgun (WGS) entry which is preliminary data.</text>
</comment>
<keyword evidence="3" id="KW-1185">Reference proteome</keyword>
<sequence length="279" mass="30260">MALDAVDNVEPLRPRHVCPTHDEEVACPTNSHGAAHQTTPNNKGKKVLAAPGVELTAVPLEGIPGTHWDGPRHRGPERKDRRQQRMLRKAGVVFEMLPSLSSCCGICAPYTTPANAHGPRTMQTQSPTPAPPSIREDGGARLPDDRLGGTPPSLSLGHWTLGLQREKTAGLEPMTALHPSEGAPRQRHWRWAVGTATACERLSAELALDPWTLRVVRVPKLVVGKIITAPNGCRPRPHRRFHSSGAEGWKTRADVKLQGDVGGLDWDGGRKVSTSEMNL</sequence>
<name>A0A9W8MRN3_9AGAR</name>
<reference evidence="2" key="1">
    <citation type="submission" date="2022-07" db="EMBL/GenBank/DDBJ databases">
        <title>Genome Sequence of Agrocybe chaxingu.</title>
        <authorList>
            <person name="Buettner E."/>
        </authorList>
    </citation>
    <scope>NUCLEOTIDE SEQUENCE</scope>
    <source>
        <strain evidence="2">MP-N11</strain>
    </source>
</reference>